<feature type="compositionally biased region" description="Low complexity" evidence="1">
    <location>
        <begin position="554"/>
        <end position="585"/>
    </location>
</feature>
<feature type="compositionally biased region" description="Basic and acidic residues" evidence="1">
    <location>
        <begin position="365"/>
        <end position="443"/>
    </location>
</feature>
<protein>
    <recommendedName>
        <fullName evidence="2">PH domain-containing protein</fullName>
    </recommendedName>
</protein>
<feature type="compositionally biased region" description="Polar residues" evidence="1">
    <location>
        <begin position="15"/>
        <end position="36"/>
    </location>
</feature>
<dbReference type="PANTHER" id="PTHR42073">
    <property type="entry name" value="MEIOTIC EXPRESSION UP-REGULATED PROTEIN 6"/>
    <property type="match status" value="1"/>
</dbReference>
<dbReference type="InterPro" id="IPR039483">
    <property type="entry name" value="Meu6_PH_dom"/>
</dbReference>
<dbReference type="InterPro" id="IPR001849">
    <property type="entry name" value="PH_domain"/>
</dbReference>
<evidence type="ECO:0000256" key="1">
    <source>
        <dbReference type="SAM" id="MobiDB-lite"/>
    </source>
</evidence>
<organism evidence="3 4">
    <name type="scientific">Alectoria fallacina</name>
    <dbReference type="NCBI Taxonomy" id="1903189"/>
    <lineage>
        <taxon>Eukaryota</taxon>
        <taxon>Fungi</taxon>
        <taxon>Dikarya</taxon>
        <taxon>Ascomycota</taxon>
        <taxon>Pezizomycotina</taxon>
        <taxon>Lecanoromycetes</taxon>
        <taxon>OSLEUM clade</taxon>
        <taxon>Lecanoromycetidae</taxon>
        <taxon>Lecanorales</taxon>
        <taxon>Lecanorineae</taxon>
        <taxon>Parmeliaceae</taxon>
        <taxon>Alectoria</taxon>
    </lineage>
</organism>
<keyword evidence="4" id="KW-1185">Reference proteome</keyword>
<gene>
    <name evidence="3" type="ORF">ALECFALPRED_003520</name>
</gene>
<feature type="compositionally biased region" description="Low complexity" evidence="1">
    <location>
        <begin position="260"/>
        <end position="313"/>
    </location>
</feature>
<feature type="region of interest" description="Disordered" evidence="1">
    <location>
        <begin position="1"/>
        <end position="46"/>
    </location>
</feature>
<name>A0A8H3FIT7_9LECA</name>
<feature type="compositionally biased region" description="Low complexity" evidence="1">
    <location>
        <begin position="487"/>
        <end position="502"/>
    </location>
</feature>
<feature type="region of interest" description="Disordered" evidence="1">
    <location>
        <begin position="230"/>
        <end position="313"/>
    </location>
</feature>
<dbReference type="OrthoDB" id="5593352at2759"/>
<dbReference type="PANTHER" id="PTHR42073:SF1">
    <property type="entry name" value="MEIOTIC EXPRESSION UP-REGULATED PROTEIN 6"/>
    <property type="match status" value="1"/>
</dbReference>
<evidence type="ECO:0000313" key="3">
    <source>
        <dbReference type="EMBL" id="CAF9926741.1"/>
    </source>
</evidence>
<dbReference type="AlphaFoldDB" id="A0A8H3FIT7"/>
<feature type="compositionally biased region" description="Basic residues" evidence="1">
    <location>
        <begin position="343"/>
        <end position="355"/>
    </location>
</feature>
<dbReference type="Proteomes" id="UP000664203">
    <property type="component" value="Unassembled WGS sequence"/>
</dbReference>
<proteinExistence type="predicted"/>
<feature type="region of interest" description="Disordered" evidence="1">
    <location>
        <begin position="329"/>
        <end position="452"/>
    </location>
</feature>
<feature type="domain" description="PH" evidence="2">
    <location>
        <begin position="79"/>
        <end position="207"/>
    </location>
</feature>
<dbReference type="EMBL" id="CAJPDR010000217">
    <property type="protein sequence ID" value="CAF9926741.1"/>
    <property type="molecule type" value="Genomic_DNA"/>
</dbReference>
<evidence type="ECO:0000259" key="2">
    <source>
        <dbReference type="SMART" id="SM00233"/>
    </source>
</evidence>
<dbReference type="Pfam" id="PF15406">
    <property type="entry name" value="PH_6"/>
    <property type="match status" value="1"/>
</dbReference>
<feature type="region of interest" description="Disordered" evidence="1">
    <location>
        <begin position="478"/>
        <end position="698"/>
    </location>
</feature>
<dbReference type="SMART" id="SM00233">
    <property type="entry name" value="PH"/>
    <property type="match status" value="1"/>
</dbReference>
<dbReference type="CDD" id="cd00821">
    <property type="entry name" value="PH"/>
    <property type="match status" value="1"/>
</dbReference>
<evidence type="ECO:0000313" key="4">
    <source>
        <dbReference type="Proteomes" id="UP000664203"/>
    </source>
</evidence>
<accession>A0A8H3FIT7</accession>
<feature type="compositionally biased region" description="Low complexity" evidence="1">
    <location>
        <begin position="657"/>
        <end position="666"/>
    </location>
</feature>
<reference evidence="3" key="1">
    <citation type="submission" date="2021-03" db="EMBL/GenBank/DDBJ databases">
        <authorList>
            <person name="Tagirdzhanova G."/>
        </authorList>
    </citation>
    <scope>NUCLEOTIDE SEQUENCE</scope>
</reference>
<dbReference type="SUPFAM" id="SSF50729">
    <property type="entry name" value="PH domain-like"/>
    <property type="match status" value="1"/>
</dbReference>
<comment type="caution">
    <text evidence="3">The sequence shown here is derived from an EMBL/GenBank/DDBJ whole genome shotgun (WGS) entry which is preliminary data.</text>
</comment>
<dbReference type="InterPro" id="IPR039712">
    <property type="entry name" value="Meu6"/>
</dbReference>
<sequence length="698" mass="73173">MSAPTEQHLAGQEPITATASQATSDPIRDQNTSDLSPESRPELGMNGVTDGMVAAAPNVGNATKVEKLAKGEVLVESHPINEGLLNYKGPGLKGLIFSKKYFWLSDAPLEHGNLSGYLNNEKSKDIAHPNAAHASQTGKGLLFYAKRAEDKGHPQGMFNLADVTDVVKGNFNDFGFSLNGHKHNFQAINKSEKDSWLVTIETKAAEAKTAREGIVGSSGYKSQLEKYGTGVAATTGTPRSRSRGMMANKSRERKTKDTTTHTTPEAAAAAFDTTPETATGTTTGDAPNTVADTTTGATSGTTTGTAPGATNGEHVGEAAAVGAVAGVATARNGSTSEEEKSKAAKKSRSQSRNNKRSSIFGGLLGKKEDKNLDKEEKKEDKADMKELKKEEKAEKKEDKAIRKEDNAVAKEIKHEDKAEKRSEKQELKEQAKDNSVLEKEAKHQGVAKTGDFDAVAVASRVVGEPVVPAEETATGIEASGVAPVAGAESTVAETTRSSTTRETAQKPNKRNSIFGSIFGKKDAVAPASMEIPPAVPSKEEPSTLPSTAPQLDDPVTSPTAETTAATTETPVAAAEATTPAAATSPIYPTDKRRTSFFGNLGTKKERRTGGTSDNELTDGEGKKQSSGGFGGLLRKASRAQKGSSPAATKDAANIPLPTETPAEATTNGETLTEKVATTEGETRNMTGVHEQTPVSAAA</sequence>